<sequence>MSHEENLENLHHIAIIGMTGRFPGASTVERFWDNLCQGVESISRFSEQELLDAGVDPALLQHPNYVKAGAILEDIEQFDGSFFGFYPKEAEIMNPQHRLFLECAWEVLEKVGCVPEHYPGRIGVYAGEISNGYVTANYRPTADTPPLDRFQLMLGNQNDFLATQVAYKLNLTGPSVSVQTACSTSLAAVHLACQSLLNRECEMALAGGVAIHTPHKEGYLYVEGGINSPDGHCRAFDANAQGTIGGNGVGVIALKLLSDALADGDTILAVIRGTAMNNDGAMKVGFTAPSLEGQADVIADALAMAEVPAETVTYIETHGTGTALGDPIEIGALTHAFRNFTDQTGFCKIGAVKTNVGHLDAAAGVAGLIKTVLALQHRLIPPTLHFEQPNPKIDFANSPFTVNTTLAKWETDGHPRRAGVSSFGIGGTNVHTIMEEAPVLPASGPSRSRQLLLLSARTPEALSTAAYNLVDHLRQTPDLNLADVAYTLQVGRKRFGHCRFLVCQTLDEAVTVLHQPPSDAVSAVAQETESRAVVFMFSGQGAQYPEMGRELYEHEAMFRDTVDHCAALLHPHLGLDIRELIYPDGTRREAAAQQLAQTAFTQPALFVIEYALSQLWRHWGIEPQAMIGHSIGEFVAACLAGVFSLEDALALVATRGRLMQAQPAGAMLALPLSAADCQPYLDDQLALAAINGSTQCVISGPTEAVTRLEVRLEEQGITGQRLSTSHAFHSEMMTAALEPFTAAVASVSLNPPQIPYLSNLTGTWITASEATAPAYWANQLRQTVRFAAGLDALVSHPEWILLEVGPGTTLRSLARQHAVRDAEQTVLASLPHVRDPRSAMQSMLETLGQLWCEGVRVDWPGFYAGEQRQRVVLPTYPFERQAYWLDAQPAPAANVAYNHKQAVSDWFYVPTWKRAPSLSLSPQIDLTRQTLCWLVFVDDCGLGPQLARQLQQGGQTVITVTAGEAFHQQDTLTYTLNPSREADYQDLFNALRTAETLPDRIVHLWGVTPASPGPWATTDTIQNHGFYSLLSIARGLGEHNRTEPLHISVISNQLQAITGDESLLAEKATLLGPCRVIPQEYPHITCRSVDIVLPQQTHDAAHGLVEQLMTELISETPEVIVAYRGQHRWVQIFESVRFNSERATALRPGGVYLITAGLSDTGLTLAHHLAQTVQAKLILLDATPFPDPSDWSTWRSQHRDQEETSHKIDQLRTMADLGAELLVMQADVTELAEMQSALKQAEQRFGPLHGVFHLTSTRGSGLIQLKTAEQAQQVLAPSVIGTRVLNALLRDQRLDFLALFGSVVSVTGGLGQVDECAANAFLDAYTYSHDLPQPCHVVTIDWPGWQWDDYFEQSMASFPQVQAALKAQRERYGITPEELGQATAQLLASDLSHVMVSTQNLDLVIELQTGQTTTNLVAQLDTAGSAQPRSEGTYVAPANEIEAKIAKVWAEEFGIEQVGRDDNFFDLGGHSLMAIQVISRTREVLEIEDLPLSSLYSHPTVAALAELHMTTLHEDIEADELEELLQEIEGLSEEELRSALLEDPED</sequence>
<feature type="domain" description="Ketosynthase family 3 (KS3)" evidence="8">
    <location>
        <begin position="10"/>
        <end position="436"/>
    </location>
</feature>
<dbReference type="InterPro" id="IPR036291">
    <property type="entry name" value="NAD(P)-bd_dom_sf"/>
</dbReference>
<dbReference type="SUPFAM" id="SSF52151">
    <property type="entry name" value="FabD/lysophospholipase-like"/>
    <property type="match status" value="1"/>
</dbReference>
<dbReference type="InterPro" id="IPR049490">
    <property type="entry name" value="C883_1060-like_KR_N"/>
</dbReference>
<dbReference type="FunFam" id="3.40.47.10:FF:000042">
    <property type="entry name" value="Polyketide synthase Pks13"/>
    <property type="match status" value="1"/>
</dbReference>
<reference evidence="9 10" key="1">
    <citation type="journal article" date="2014" name="Nature">
        <title>An environmental bacterial taxon with a large and distinct metabolic repertoire.</title>
        <authorList>
            <person name="Wilson M.C."/>
            <person name="Mori T."/>
            <person name="Ruckert C."/>
            <person name="Uria A.R."/>
            <person name="Helf M.J."/>
            <person name="Takada K."/>
            <person name="Gernert C."/>
            <person name="Steffens U.A."/>
            <person name="Heycke N."/>
            <person name="Schmitt S."/>
            <person name="Rinke C."/>
            <person name="Helfrich E.J."/>
            <person name="Brachmann A.O."/>
            <person name="Gurgui C."/>
            <person name="Wakimoto T."/>
            <person name="Kracht M."/>
            <person name="Crusemann M."/>
            <person name="Hentschel U."/>
            <person name="Abe I."/>
            <person name="Matsunaga S."/>
            <person name="Kalinowski J."/>
            <person name="Takeyama H."/>
            <person name="Piel J."/>
        </authorList>
    </citation>
    <scope>NUCLEOTIDE SEQUENCE [LARGE SCALE GENOMIC DNA]</scope>
    <source>
        <strain evidence="10">TSY1</strain>
    </source>
</reference>
<dbReference type="CDD" id="cd00833">
    <property type="entry name" value="PKS"/>
    <property type="match status" value="1"/>
</dbReference>
<evidence type="ECO:0000256" key="5">
    <source>
        <dbReference type="ARBA" id="ARBA00023098"/>
    </source>
</evidence>
<dbReference type="GO" id="GO:0044550">
    <property type="term" value="P:secondary metabolite biosynthetic process"/>
    <property type="evidence" value="ECO:0007669"/>
    <property type="project" value="UniProtKB-ARBA"/>
</dbReference>
<evidence type="ECO:0000313" key="9">
    <source>
        <dbReference type="EMBL" id="ETX03433.1"/>
    </source>
</evidence>
<dbReference type="PATRIC" id="fig|1429438.4.peg.204"/>
<dbReference type="SMART" id="SM00827">
    <property type="entry name" value="PKS_AT"/>
    <property type="match status" value="1"/>
</dbReference>
<keyword evidence="6" id="KW-0511">Multifunctional enzyme</keyword>
<dbReference type="Pfam" id="PF21394">
    <property type="entry name" value="Beta-ketacyl_N"/>
    <property type="match status" value="1"/>
</dbReference>
<evidence type="ECO:0000313" key="10">
    <source>
        <dbReference type="Proteomes" id="UP000019141"/>
    </source>
</evidence>
<dbReference type="Gene3D" id="1.10.1200.10">
    <property type="entry name" value="ACP-like"/>
    <property type="match status" value="1"/>
</dbReference>
<dbReference type="InterPro" id="IPR009081">
    <property type="entry name" value="PP-bd_ACP"/>
</dbReference>
<keyword evidence="3" id="KW-0808">Transferase</keyword>
<keyword evidence="1" id="KW-0596">Phosphopantetheine</keyword>
<dbReference type="SUPFAM" id="SSF55048">
    <property type="entry name" value="Probable ACP-binding domain of malonyl-CoA ACP transacylase"/>
    <property type="match status" value="1"/>
</dbReference>
<dbReference type="SUPFAM" id="SSF51735">
    <property type="entry name" value="NAD(P)-binding Rossmann-fold domains"/>
    <property type="match status" value="2"/>
</dbReference>
<dbReference type="Pfam" id="PF00698">
    <property type="entry name" value="Acyl_transf_1"/>
    <property type="match status" value="1"/>
</dbReference>
<dbReference type="Pfam" id="PF08659">
    <property type="entry name" value="KR"/>
    <property type="match status" value="1"/>
</dbReference>
<dbReference type="InterPro" id="IPR057326">
    <property type="entry name" value="KR_dom"/>
</dbReference>
<dbReference type="GO" id="GO:0004312">
    <property type="term" value="F:fatty acid synthase activity"/>
    <property type="evidence" value="ECO:0007669"/>
    <property type="project" value="TreeGrafter"/>
</dbReference>
<dbReference type="InterPro" id="IPR036736">
    <property type="entry name" value="ACP-like_sf"/>
</dbReference>
<dbReference type="InterPro" id="IPR020806">
    <property type="entry name" value="PKS_PP-bd"/>
</dbReference>
<dbReference type="EMBL" id="AZHW01000048">
    <property type="protein sequence ID" value="ETX03433.1"/>
    <property type="molecule type" value="Genomic_DNA"/>
</dbReference>
<proteinExistence type="predicted"/>
<dbReference type="FunFam" id="1.10.1200.10:FF:000016">
    <property type="entry name" value="Non-ribosomal peptide synthase"/>
    <property type="match status" value="1"/>
</dbReference>
<dbReference type="SMART" id="SM00825">
    <property type="entry name" value="PKS_KS"/>
    <property type="match status" value="1"/>
</dbReference>
<gene>
    <name evidence="9" type="ORF">ETSY1_00050</name>
</gene>
<evidence type="ECO:0000259" key="8">
    <source>
        <dbReference type="PROSITE" id="PS52004"/>
    </source>
</evidence>
<dbReference type="Proteomes" id="UP000019141">
    <property type="component" value="Unassembled WGS sequence"/>
</dbReference>
<dbReference type="SUPFAM" id="SSF53901">
    <property type="entry name" value="Thiolase-like"/>
    <property type="match status" value="1"/>
</dbReference>
<keyword evidence="2" id="KW-0597">Phosphoprotein</keyword>
<keyword evidence="4" id="KW-0276">Fatty acid metabolism</keyword>
<dbReference type="PROSITE" id="PS50075">
    <property type="entry name" value="CARRIER"/>
    <property type="match status" value="1"/>
</dbReference>
<dbReference type="InterPro" id="IPR050091">
    <property type="entry name" value="PKS_NRPS_Biosynth_Enz"/>
</dbReference>
<dbReference type="SMART" id="SM00823">
    <property type="entry name" value="PKS_PP"/>
    <property type="match status" value="1"/>
</dbReference>
<dbReference type="Gene3D" id="3.30.70.3290">
    <property type="match status" value="1"/>
</dbReference>
<keyword evidence="10" id="KW-1185">Reference proteome</keyword>
<comment type="caution">
    <text evidence="9">The sequence shown here is derived from an EMBL/GenBank/DDBJ whole genome shotgun (WGS) entry which is preliminary data.</text>
</comment>
<dbReference type="GO" id="GO:0004315">
    <property type="term" value="F:3-oxoacyl-[acyl-carrier-protein] synthase activity"/>
    <property type="evidence" value="ECO:0007669"/>
    <property type="project" value="InterPro"/>
</dbReference>
<dbReference type="Pfam" id="PF00550">
    <property type="entry name" value="PP-binding"/>
    <property type="match status" value="1"/>
</dbReference>
<evidence type="ECO:0000256" key="3">
    <source>
        <dbReference type="ARBA" id="ARBA00022679"/>
    </source>
</evidence>
<dbReference type="InterPro" id="IPR001227">
    <property type="entry name" value="Ac_transferase_dom_sf"/>
</dbReference>
<dbReference type="InterPro" id="IPR020841">
    <property type="entry name" value="PKS_Beta-ketoAc_synthase_dom"/>
</dbReference>
<dbReference type="GO" id="GO:0006633">
    <property type="term" value="P:fatty acid biosynthetic process"/>
    <property type="evidence" value="ECO:0007669"/>
    <property type="project" value="InterPro"/>
</dbReference>
<evidence type="ECO:0000256" key="1">
    <source>
        <dbReference type="ARBA" id="ARBA00022450"/>
    </source>
</evidence>
<feature type="domain" description="Carrier" evidence="7">
    <location>
        <begin position="1436"/>
        <end position="1512"/>
    </location>
</feature>
<evidence type="ECO:0000256" key="2">
    <source>
        <dbReference type="ARBA" id="ARBA00022553"/>
    </source>
</evidence>
<dbReference type="Gene3D" id="3.40.47.10">
    <property type="match status" value="1"/>
</dbReference>
<dbReference type="InterPro" id="IPR014043">
    <property type="entry name" value="Acyl_transferase_dom"/>
</dbReference>
<dbReference type="Pfam" id="PF00109">
    <property type="entry name" value="ketoacyl-synt"/>
    <property type="match status" value="1"/>
</dbReference>
<evidence type="ECO:0000256" key="4">
    <source>
        <dbReference type="ARBA" id="ARBA00022832"/>
    </source>
</evidence>
<protein>
    <submittedName>
        <fullName evidence="9">Uncharacterized protein</fullName>
    </submittedName>
</protein>
<dbReference type="InterPro" id="IPR014031">
    <property type="entry name" value="Ketoacyl_synth_C"/>
</dbReference>
<dbReference type="InterPro" id="IPR014030">
    <property type="entry name" value="Ketoacyl_synth_N"/>
</dbReference>
<organism evidence="9 10">
    <name type="scientific">Entotheonella factor</name>
    <dbReference type="NCBI Taxonomy" id="1429438"/>
    <lineage>
        <taxon>Bacteria</taxon>
        <taxon>Pseudomonadati</taxon>
        <taxon>Nitrospinota/Tectimicrobiota group</taxon>
        <taxon>Candidatus Tectimicrobiota</taxon>
        <taxon>Candidatus Entotheonellia</taxon>
        <taxon>Candidatus Entotheonellales</taxon>
        <taxon>Candidatus Entotheonellaceae</taxon>
        <taxon>Candidatus Entotheonella</taxon>
    </lineage>
</organism>
<dbReference type="InterPro" id="IPR016039">
    <property type="entry name" value="Thiolase-like"/>
</dbReference>
<dbReference type="PANTHER" id="PTHR43775:SF51">
    <property type="entry name" value="INACTIVE PHENOLPHTHIOCEROL SYNTHESIS POLYKETIDE SYNTHASE TYPE I PKS1-RELATED"/>
    <property type="match status" value="1"/>
</dbReference>
<keyword evidence="5" id="KW-0443">Lipid metabolism</keyword>
<accession>W4LZV7</accession>
<evidence type="ECO:0000259" key="7">
    <source>
        <dbReference type="PROSITE" id="PS50075"/>
    </source>
</evidence>
<dbReference type="Gene3D" id="3.40.366.10">
    <property type="entry name" value="Malonyl-Coenzyme A Acyl Carrier Protein, domain 2"/>
    <property type="match status" value="1"/>
</dbReference>
<dbReference type="SUPFAM" id="SSF47336">
    <property type="entry name" value="ACP-like"/>
    <property type="match status" value="1"/>
</dbReference>
<dbReference type="InterPro" id="IPR016035">
    <property type="entry name" value="Acyl_Trfase/lysoPLipase"/>
</dbReference>
<dbReference type="CDD" id="cd08953">
    <property type="entry name" value="KR_2_SDR_x"/>
    <property type="match status" value="1"/>
</dbReference>
<dbReference type="PROSITE" id="PS52004">
    <property type="entry name" value="KS3_2"/>
    <property type="match status" value="1"/>
</dbReference>
<dbReference type="InterPro" id="IPR018201">
    <property type="entry name" value="Ketoacyl_synth_AS"/>
</dbReference>
<dbReference type="InterPro" id="IPR016036">
    <property type="entry name" value="Malonyl_transacylase_ACP-bd"/>
</dbReference>
<name>W4LZV7_ENTF1</name>
<dbReference type="SMART" id="SM00822">
    <property type="entry name" value="PKS_KR"/>
    <property type="match status" value="1"/>
</dbReference>
<dbReference type="HOGENOM" id="CLU_000022_35_2_7"/>
<dbReference type="Pfam" id="PF22621">
    <property type="entry name" value="CurL-like_PKS_C"/>
    <property type="match status" value="1"/>
</dbReference>
<dbReference type="PANTHER" id="PTHR43775">
    <property type="entry name" value="FATTY ACID SYNTHASE"/>
    <property type="match status" value="1"/>
</dbReference>
<dbReference type="GO" id="GO:0031177">
    <property type="term" value="F:phosphopantetheine binding"/>
    <property type="evidence" value="ECO:0007669"/>
    <property type="project" value="InterPro"/>
</dbReference>
<dbReference type="InterPro" id="IPR013968">
    <property type="entry name" value="PKS_KR"/>
</dbReference>
<dbReference type="Pfam" id="PF02801">
    <property type="entry name" value="Ketoacyl-synt_C"/>
    <property type="match status" value="1"/>
</dbReference>
<evidence type="ECO:0000256" key="6">
    <source>
        <dbReference type="ARBA" id="ARBA00023268"/>
    </source>
</evidence>
<dbReference type="Gene3D" id="3.30.70.250">
    <property type="entry name" value="Malonyl-CoA ACP transacylase, ACP-binding"/>
    <property type="match status" value="1"/>
</dbReference>
<dbReference type="PROSITE" id="PS00606">
    <property type="entry name" value="KS3_1"/>
    <property type="match status" value="1"/>
</dbReference>
<dbReference type="Gene3D" id="3.40.50.720">
    <property type="entry name" value="NAD(P)-binding Rossmann-like Domain"/>
    <property type="match status" value="1"/>
</dbReference>